<keyword evidence="3" id="KW-1185">Reference proteome</keyword>
<comment type="caution">
    <text evidence="2">The sequence shown here is derived from an EMBL/GenBank/DDBJ whole genome shotgun (WGS) entry which is preliminary data.</text>
</comment>
<feature type="region of interest" description="Disordered" evidence="1">
    <location>
        <begin position="1"/>
        <end position="23"/>
    </location>
</feature>
<accession>A0ABV7PVL5</accession>
<evidence type="ECO:0000256" key="1">
    <source>
        <dbReference type="SAM" id="MobiDB-lite"/>
    </source>
</evidence>
<evidence type="ECO:0000313" key="3">
    <source>
        <dbReference type="Proteomes" id="UP001595712"/>
    </source>
</evidence>
<dbReference type="Proteomes" id="UP001595712">
    <property type="component" value="Unassembled WGS sequence"/>
</dbReference>
<name>A0ABV7PVL5_9ACTN</name>
<dbReference type="RefSeq" id="WP_387970669.1">
    <property type="nucleotide sequence ID" value="NZ_JBHRWO010000004.1"/>
</dbReference>
<sequence length="101" mass="11404">MAETTFADPTDPAEPEGEHSLGKFRRGPVEFFVIFVSAPPGTPNTYRVDCDDGVGPREVCRFGDDTEEPAIWRGAWNGDPWCPWILEKARELVDRPSLFDY</sequence>
<proteinExistence type="predicted"/>
<gene>
    <name evidence="2" type="ORF">ACFO8M_03760</name>
</gene>
<protein>
    <submittedName>
        <fullName evidence="2">Uncharacterized protein</fullName>
    </submittedName>
</protein>
<evidence type="ECO:0000313" key="2">
    <source>
        <dbReference type="EMBL" id="MFC3491602.1"/>
    </source>
</evidence>
<dbReference type="EMBL" id="JBHRWO010000004">
    <property type="protein sequence ID" value="MFC3491602.1"/>
    <property type="molecule type" value="Genomic_DNA"/>
</dbReference>
<organism evidence="2 3">
    <name type="scientific">Glycomyces rhizosphaerae</name>
    <dbReference type="NCBI Taxonomy" id="2054422"/>
    <lineage>
        <taxon>Bacteria</taxon>
        <taxon>Bacillati</taxon>
        <taxon>Actinomycetota</taxon>
        <taxon>Actinomycetes</taxon>
        <taxon>Glycomycetales</taxon>
        <taxon>Glycomycetaceae</taxon>
        <taxon>Glycomyces</taxon>
    </lineage>
</organism>
<reference evidence="3" key="1">
    <citation type="journal article" date="2019" name="Int. J. Syst. Evol. Microbiol.">
        <title>The Global Catalogue of Microorganisms (GCM) 10K type strain sequencing project: providing services to taxonomists for standard genome sequencing and annotation.</title>
        <authorList>
            <consortium name="The Broad Institute Genomics Platform"/>
            <consortium name="The Broad Institute Genome Sequencing Center for Infectious Disease"/>
            <person name="Wu L."/>
            <person name="Ma J."/>
        </authorList>
    </citation>
    <scope>NUCLEOTIDE SEQUENCE [LARGE SCALE GENOMIC DNA]</scope>
    <source>
        <strain evidence="3">CGMCC 4.7396</strain>
    </source>
</reference>